<evidence type="ECO:0000256" key="1">
    <source>
        <dbReference type="ARBA" id="ARBA00022679"/>
    </source>
</evidence>
<dbReference type="Pfam" id="PF01553">
    <property type="entry name" value="Acyltransferase"/>
    <property type="match status" value="1"/>
</dbReference>
<dbReference type="PANTHER" id="PTHR10434">
    <property type="entry name" value="1-ACYL-SN-GLYCEROL-3-PHOSPHATE ACYLTRANSFERASE"/>
    <property type="match status" value="1"/>
</dbReference>
<evidence type="ECO:0000256" key="2">
    <source>
        <dbReference type="ARBA" id="ARBA00023315"/>
    </source>
</evidence>
<dbReference type="KEGG" id="abat:CFX1CAM_1884"/>
<protein>
    <recommendedName>
        <fullName evidence="3">Phospholipid/glycerol acyltransferase domain-containing protein</fullName>
    </recommendedName>
</protein>
<dbReference type="GO" id="GO:0006654">
    <property type="term" value="P:phosphatidic acid biosynthetic process"/>
    <property type="evidence" value="ECO:0007669"/>
    <property type="project" value="TreeGrafter"/>
</dbReference>
<keyword evidence="1" id="KW-0808">Transferase</keyword>
<dbReference type="GO" id="GO:0003841">
    <property type="term" value="F:1-acylglycerol-3-phosphate O-acyltransferase activity"/>
    <property type="evidence" value="ECO:0007669"/>
    <property type="project" value="TreeGrafter"/>
</dbReference>
<dbReference type="OrthoDB" id="9803035at2"/>
<keyword evidence="2" id="KW-0012">Acyltransferase</keyword>
<dbReference type="EMBL" id="LT859958">
    <property type="protein sequence ID" value="SMX54949.1"/>
    <property type="molecule type" value="Genomic_DNA"/>
</dbReference>
<evidence type="ECO:0000313" key="4">
    <source>
        <dbReference type="EMBL" id="SMX54949.1"/>
    </source>
</evidence>
<sequence length="238" mass="26607">MSIVKNQTQASLEQKYRWPRRRFIRSVLKTGIDVLASVLTHWEVKGLENLPTEGPLLIVGNHFHFLDTVAPIHSTPWPLEFIGDLVMPNAPRLTRLFPNAWQTLKIQQGSPNLEALRASESILAQKGVLVIYPEGHVHPGPLRPALPGAAYMALRTGAPIIAMGTVSDNHWKLVKTITEKKRRLRVCTRIGEVFGPIPTDTPERPTREEIKAAGQLIMTKIAALLPKDYRGEFDPELA</sequence>
<organism evidence="4 5">
    <name type="scientific">Candidatus Brevifilum fermentans</name>
    <dbReference type="NCBI Taxonomy" id="1986204"/>
    <lineage>
        <taxon>Bacteria</taxon>
        <taxon>Bacillati</taxon>
        <taxon>Chloroflexota</taxon>
        <taxon>Anaerolineae</taxon>
        <taxon>Anaerolineales</taxon>
        <taxon>Anaerolineaceae</taxon>
        <taxon>Candidatus Brevifilum</taxon>
    </lineage>
</organism>
<evidence type="ECO:0000259" key="3">
    <source>
        <dbReference type="SMART" id="SM00563"/>
    </source>
</evidence>
<dbReference type="SUPFAM" id="SSF69593">
    <property type="entry name" value="Glycerol-3-phosphate (1)-acyltransferase"/>
    <property type="match status" value="1"/>
</dbReference>
<dbReference type="PANTHER" id="PTHR10434:SF11">
    <property type="entry name" value="1-ACYL-SN-GLYCEROL-3-PHOSPHATE ACYLTRANSFERASE"/>
    <property type="match status" value="1"/>
</dbReference>
<dbReference type="CDD" id="cd07989">
    <property type="entry name" value="LPLAT_AGPAT-like"/>
    <property type="match status" value="1"/>
</dbReference>
<gene>
    <name evidence="4" type="ORF">CFX1CAM_1884</name>
</gene>
<dbReference type="AlphaFoldDB" id="A0A1Y6K8N6"/>
<feature type="domain" description="Phospholipid/glycerol acyltransferase" evidence="3">
    <location>
        <begin position="56"/>
        <end position="168"/>
    </location>
</feature>
<reference evidence="5" key="1">
    <citation type="submission" date="2017-05" db="EMBL/GenBank/DDBJ databases">
        <authorList>
            <person name="Kirkegaard R."/>
            <person name="Mcilroy J S."/>
        </authorList>
    </citation>
    <scope>NUCLEOTIDE SEQUENCE [LARGE SCALE GENOMIC DNA]</scope>
</reference>
<dbReference type="Proteomes" id="UP000195514">
    <property type="component" value="Chromosome I"/>
</dbReference>
<proteinExistence type="predicted"/>
<name>A0A1Y6K8N6_9CHLR</name>
<evidence type="ECO:0000313" key="5">
    <source>
        <dbReference type="Proteomes" id="UP000195514"/>
    </source>
</evidence>
<accession>A0A1Y6K8N6</accession>
<dbReference type="SMART" id="SM00563">
    <property type="entry name" value="PlsC"/>
    <property type="match status" value="1"/>
</dbReference>
<dbReference type="InterPro" id="IPR002123">
    <property type="entry name" value="Plipid/glycerol_acylTrfase"/>
</dbReference>
<keyword evidence="5" id="KW-1185">Reference proteome</keyword>